<dbReference type="CDD" id="cd14752">
    <property type="entry name" value="GH31_N"/>
    <property type="match status" value="1"/>
</dbReference>
<dbReference type="GO" id="GO:0016020">
    <property type="term" value="C:membrane"/>
    <property type="evidence" value="ECO:0007669"/>
    <property type="project" value="UniProtKB-SubCell"/>
</dbReference>
<feature type="region of interest" description="Disordered" evidence="7">
    <location>
        <begin position="328"/>
        <end position="349"/>
    </location>
</feature>
<dbReference type="PANTHER" id="PTHR22762">
    <property type="entry name" value="ALPHA-GLUCOSIDASE"/>
    <property type="match status" value="1"/>
</dbReference>
<evidence type="ECO:0000259" key="9">
    <source>
        <dbReference type="Pfam" id="PF01055"/>
    </source>
</evidence>
<dbReference type="Pfam" id="PF00088">
    <property type="entry name" value="Trefoil"/>
    <property type="match status" value="1"/>
</dbReference>
<evidence type="ECO:0000256" key="7">
    <source>
        <dbReference type="SAM" id="MobiDB-lite"/>
    </source>
</evidence>
<feature type="domain" description="Glycoside hydrolase family 31 TIM barrel" evidence="9">
    <location>
        <begin position="165"/>
        <end position="469"/>
    </location>
</feature>
<evidence type="ECO:0000259" key="8">
    <source>
        <dbReference type="Pfam" id="PF00088"/>
    </source>
</evidence>
<accession>A0A914EBU3</accession>
<evidence type="ECO:0000256" key="5">
    <source>
        <dbReference type="ARBA" id="ARBA00023180"/>
    </source>
</evidence>
<keyword evidence="6" id="KW-0378">Hydrolase</keyword>
<dbReference type="PANTHER" id="PTHR22762:SF133">
    <property type="entry name" value="P-TYPE DOMAIN-CONTAINING PROTEIN"/>
    <property type="match status" value="1"/>
</dbReference>
<protein>
    <submittedName>
        <fullName evidence="11">P-type domain-containing protein</fullName>
    </submittedName>
</protein>
<dbReference type="Proteomes" id="UP000887540">
    <property type="component" value="Unplaced"/>
</dbReference>
<dbReference type="GO" id="GO:0005975">
    <property type="term" value="P:carbohydrate metabolic process"/>
    <property type="evidence" value="ECO:0007669"/>
    <property type="project" value="InterPro"/>
</dbReference>
<comment type="subcellular location">
    <subcellularLocation>
        <location evidence="1">Membrane</location>
    </subcellularLocation>
</comment>
<evidence type="ECO:0000256" key="2">
    <source>
        <dbReference type="ARBA" id="ARBA00007806"/>
    </source>
</evidence>
<dbReference type="InterPro" id="IPR030458">
    <property type="entry name" value="Glyco_hydro_31_AS"/>
</dbReference>
<reference evidence="11" key="1">
    <citation type="submission" date="2022-11" db="UniProtKB">
        <authorList>
            <consortium name="WormBaseParasite"/>
        </authorList>
    </citation>
    <scope>IDENTIFICATION</scope>
</reference>
<dbReference type="SUPFAM" id="SSF74650">
    <property type="entry name" value="Galactose mutarotase-like"/>
    <property type="match status" value="1"/>
</dbReference>
<dbReference type="Gene3D" id="4.10.110.10">
    <property type="entry name" value="Spasmolytic Protein, domain 1"/>
    <property type="match status" value="1"/>
</dbReference>
<dbReference type="GO" id="GO:0030246">
    <property type="term" value="F:carbohydrate binding"/>
    <property type="evidence" value="ECO:0007669"/>
    <property type="project" value="InterPro"/>
</dbReference>
<keyword evidence="6" id="KW-0326">Glycosidase</keyword>
<dbReference type="Gene3D" id="2.60.40.1180">
    <property type="entry name" value="Golgi alpha-mannosidase II"/>
    <property type="match status" value="1"/>
</dbReference>
<name>A0A914EBU3_9BILA</name>
<keyword evidence="3" id="KW-0472">Membrane</keyword>
<keyword evidence="4" id="KW-1015">Disulfide bond</keyword>
<dbReference type="AlphaFoldDB" id="A0A914EBU3"/>
<dbReference type="Pfam" id="PF01055">
    <property type="entry name" value="Glyco_hydro_31_2nd"/>
    <property type="match status" value="1"/>
</dbReference>
<sequence length="678" mass="77086">MLNVYFIIMMRLRTIASVVLTIATLFVLNKAQTVPRNQRIDCDPVPGDDQQRCLSHGCVYETNGFDPHDLTRYTTWGMYSRDQGPDSKDFNTQNLYGTHPFYLGLEPDGSAHGVFIFNSNAQEVTTGPAPHLVYRTIGGQLEFFFFPGPTPEQVIQQYEQVIGTPFLPAYWALGFQLCRWGYENLTALQDAVARTMNAGIPLDVPFADIDYMDDYRDFSFDTNNASFIEWPRYDLVPHEIQDQYPLAKNTKIMLGAVWPERNVAFPDFLDTTNNTRDWWANEYKIFHDTKVPFDGIWIDMNEPSNFATTIYYPNTTSASKIRAERSAIGPGIKSPTGDPLKCPDSGPDSEWDNPAYQTINVYQWGPNNYLCTKTLCMIGSTMRGNERFFDTKNLYGWSEIQSTANALKMTTGKRGEVISRSTFPSSGHYGGHWLGDNTARWEDLQTTIIGAQEFNMFGIPFGATTVDGYLPSGATWYSVYDYFYGNKVESGHQTFQAPTDFLIPVFVRGGYILPRQRPNTTTVYSRQNELQLLVALDTNFKATGEMYWDDGESLVPNDDFSQHNYYHFLYNFTVNQQSATLTITREKAATNLPLKTLDNLEILGYPYQPNLKSATLNGQPVTINTQTSSYSPFTKLLNITTTGLVNLNNNGPTWTLSWPNLQTEKFWKKLQKSAQEYF</sequence>
<evidence type="ECO:0000313" key="11">
    <source>
        <dbReference type="WBParaSite" id="ACRNAN_scaffold7139.g16711.t1"/>
    </source>
</evidence>
<dbReference type="InterPro" id="IPR011013">
    <property type="entry name" value="Gal_mutarotase_sf_dom"/>
</dbReference>
<dbReference type="SUPFAM" id="SSF51445">
    <property type="entry name" value="(Trans)glycosidases"/>
    <property type="match status" value="1"/>
</dbReference>
<proteinExistence type="inferred from homology"/>
<evidence type="ECO:0000313" key="10">
    <source>
        <dbReference type="Proteomes" id="UP000887540"/>
    </source>
</evidence>
<dbReference type="Gene3D" id="2.60.40.1760">
    <property type="entry name" value="glycosyl hydrolase (family 31)"/>
    <property type="match status" value="1"/>
</dbReference>
<dbReference type="InterPro" id="IPR017853">
    <property type="entry name" value="GH"/>
</dbReference>
<dbReference type="InterPro" id="IPR044913">
    <property type="entry name" value="P_trefoil_dom_sf"/>
</dbReference>
<dbReference type="InterPro" id="IPR000519">
    <property type="entry name" value="P_trefoil_dom"/>
</dbReference>
<evidence type="ECO:0000256" key="1">
    <source>
        <dbReference type="ARBA" id="ARBA00004370"/>
    </source>
</evidence>
<comment type="similarity">
    <text evidence="2 6">Belongs to the glycosyl hydrolase 31 family.</text>
</comment>
<organism evidence="10 11">
    <name type="scientific">Acrobeloides nanus</name>
    <dbReference type="NCBI Taxonomy" id="290746"/>
    <lineage>
        <taxon>Eukaryota</taxon>
        <taxon>Metazoa</taxon>
        <taxon>Ecdysozoa</taxon>
        <taxon>Nematoda</taxon>
        <taxon>Chromadorea</taxon>
        <taxon>Rhabditida</taxon>
        <taxon>Tylenchina</taxon>
        <taxon>Cephalobomorpha</taxon>
        <taxon>Cephaloboidea</taxon>
        <taxon>Cephalobidae</taxon>
        <taxon>Acrobeloides</taxon>
    </lineage>
</organism>
<dbReference type="WBParaSite" id="ACRNAN_scaffold7139.g16711.t1">
    <property type="protein sequence ID" value="ACRNAN_scaffold7139.g16711.t1"/>
    <property type="gene ID" value="ACRNAN_scaffold7139.g16711"/>
</dbReference>
<keyword evidence="5" id="KW-0325">Glycoprotein</keyword>
<dbReference type="GO" id="GO:0004558">
    <property type="term" value="F:alpha-1,4-glucosidase activity"/>
    <property type="evidence" value="ECO:0007669"/>
    <property type="project" value="TreeGrafter"/>
</dbReference>
<dbReference type="Gene3D" id="3.20.20.80">
    <property type="entry name" value="Glycosidases"/>
    <property type="match status" value="2"/>
</dbReference>
<dbReference type="PROSITE" id="PS00129">
    <property type="entry name" value="GLYCOSYL_HYDROL_F31_1"/>
    <property type="match status" value="1"/>
</dbReference>
<feature type="domain" description="P-type" evidence="8">
    <location>
        <begin position="33"/>
        <end position="63"/>
    </location>
</feature>
<dbReference type="InterPro" id="IPR013780">
    <property type="entry name" value="Glyco_hydro_b"/>
</dbReference>
<evidence type="ECO:0000256" key="6">
    <source>
        <dbReference type="RuleBase" id="RU361185"/>
    </source>
</evidence>
<dbReference type="InterPro" id="IPR000322">
    <property type="entry name" value="Glyco_hydro_31_TIM"/>
</dbReference>
<evidence type="ECO:0000256" key="4">
    <source>
        <dbReference type="ARBA" id="ARBA00023157"/>
    </source>
</evidence>
<keyword evidence="10" id="KW-1185">Reference proteome</keyword>
<evidence type="ECO:0000256" key="3">
    <source>
        <dbReference type="ARBA" id="ARBA00023136"/>
    </source>
</evidence>